<protein>
    <submittedName>
        <fullName evidence="2">Uncharacterized protein</fullName>
    </submittedName>
</protein>
<accession>A0A401GYZ1</accession>
<name>A0A401GYZ1_9APHY</name>
<keyword evidence="3" id="KW-1185">Reference proteome</keyword>
<dbReference type="AlphaFoldDB" id="A0A401GYZ1"/>
<organism evidence="2 3">
    <name type="scientific">Sparassis crispa</name>
    <dbReference type="NCBI Taxonomy" id="139825"/>
    <lineage>
        <taxon>Eukaryota</taxon>
        <taxon>Fungi</taxon>
        <taxon>Dikarya</taxon>
        <taxon>Basidiomycota</taxon>
        <taxon>Agaricomycotina</taxon>
        <taxon>Agaricomycetes</taxon>
        <taxon>Polyporales</taxon>
        <taxon>Sparassidaceae</taxon>
        <taxon>Sparassis</taxon>
    </lineage>
</organism>
<feature type="region of interest" description="Disordered" evidence="1">
    <location>
        <begin position="61"/>
        <end position="90"/>
    </location>
</feature>
<sequence length="90" mass="10684">MEWEEMIQLEVNERGHEDEIEQIHWSNDEDEILPMHDDSMLPADNDGDSEDEYWRDDAIPYIPEDLDNPESAHDPHVEEERREGILSMAH</sequence>
<feature type="compositionally biased region" description="Basic and acidic residues" evidence="1">
    <location>
        <begin position="70"/>
        <end position="84"/>
    </location>
</feature>
<gene>
    <name evidence="2" type="ORF">SCP_1100490</name>
</gene>
<reference evidence="2 3" key="1">
    <citation type="journal article" date="2018" name="Sci. Rep.">
        <title>Genome sequence of the cauliflower mushroom Sparassis crispa (Hanabiratake) and its association with beneficial usage.</title>
        <authorList>
            <person name="Kiyama R."/>
            <person name="Furutani Y."/>
            <person name="Kawaguchi K."/>
            <person name="Nakanishi T."/>
        </authorList>
    </citation>
    <scope>NUCLEOTIDE SEQUENCE [LARGE SCALE GENOMIC DNA]</scope>
</reference>
<evidence type="ECO:0000313" key="2">
    <source>
        <dbReference type="EMBL" id="GBE87374.1"/>
    </source>
</evidence>
<dbReference type="InParanoid" id="A0A401GYZ1"/>
<dbReference type="Proteomes" id="UP000287166">
    <property type="component" value="Unassembled WGS sequence"/>
</dbReference>
<proteinExistence type="predicted"/>
<dbReference type="EMBL" id="BFAD01000011">
    <property type="protein sequence ID" value="GBE87374.1"/>
    <property type="molecule type" value="Genomic_DNA"/>
</dbReference>
<evidence type="ECO:0000256" key="1">
    <source>
        <dbReference type="SAM" id="MobiDB-lite"/>
    </source>
</evidence>
<comment type="caution">
    <text evidence="2">The sequence shown here is derived from an EMBL/GenBank/DDBJ whole genome shotgun (WGS) entry which is preliminary data.</text>
</comment>
<evidence type="ECO:0000313" key="3">
    <source>
        <dbReference type="Proteomes" id="UP000287166"/>
    </source>
</evidence>
<dbReference type="RefSeq" id="XP_027618287.1">
    <property type="nucleotide sequence ID" value="XM_027762486.1"/>
</dbReference>
<dbReference type="GeneID" id="38784291"/>